<proteinExistence type="predicted"/>
<gene>
    <name evidence="1" type="ORF">LTS18_001773</name>
</gene>
<reference evidence="1" key="1">
    <citation type="submission" date="2024-09" db="EMBL/GenBank/DDBJ databases">
        <title>Black Yeasts Isolated from many extreme environments.</title>
        <authorList>
            <person name="Coleine C."/>
            <person name="Stajich J.E."/>
            <person name="Selbmann L."/>
        </authorList>
    </citation>
    <scope>NUCLEOTIDE SEQUENCE</scope>
    <source>
        <strain evidence="1">CCFEE 5737</strain>
    </source>
</reference>
<dbReference type="Proteomes" id="UP001186974">
    <property type="component" value="Unassembled WGS sequence"/>
</dbReference>
<dbReference type="EMBL" id="JAWDJW010005870">
    <property type="protein sequence ID" value="KAK3066380.1"/>
    <property type="molecule type" value="Genomic_DNA"/>
</dbReference>
<organism evidence="1 2">
    <name type="scientific">Coniosporium uncinatum</name>
    <dbReference type="NCBI Taxonomy" id="93489"/>
    <lineage>
        <taxon>Eukaryota</taxon>
        <taxon>Fungi</taxon>
        <taxon>Dikarya</taxon>
        <taxon>Ascomycota</taxon>
        <taxon>Pezizomycotina</taxon>
        <taxon>Dothideomycetes</taxon>
        <taxon>Dothideomycetes incertae sedis</taxon>
        <taxon>Coniosporium</taxon>
    </lineage>
</organism>
<accession>A0ACC3DEP6</accession>
<evidence type="ECO:0000313" key="1">
    <source>
        <dbReference type="EMBL" id="KAK3066380.1"/>
    </source>
</evidence>
<evidence type="ECO:0000313" key="2">
    <source>
        <dbReference type="Proteomes" id="UP001186974"/>
    </source>
</evidence>
<comment type="caution">
    <text evidence="1">The sequence shown here is derived from an EMBL/GenBank/DDBJ whole genome shotgun (WGS) entry which is preliminary data.</text>
</comment>
<protein>
    <submittedName>
        <fullName evidence="1">Uncharacterized protein</fullName>
    </submittedName>
</protein>
<sequence>MPPPPPIIFMSEDISGIPPPPIILDRSGIPPPPPPPPPPNIFIMLAMSIPPGIPPAPPILCNLFCIASIYCFSLLPPLPIPGIIPLSAPARCISFIPPPIFFAIPAIILCCVSRSSTSLTDVPDPRAILTIRSGFSTNIFP</sequence>
<keyword evidence="2" id="KW-1185">Reference proteome</keyword>
<name>A0ACC3DEP6_9PEZI</name>